<evidence type="ECO:0000256" key="1">
    <source>
        <dbReference type="ARBA" id="ARBA00008950"/>
    </source>
</evidence>
<dbReference type="InterPro" id="IPR029052">
    <property type="entry name" value="Metallo-depent_PP-like"/>
</dbReference>
<dbReference type="RefSeq" id="WP_248681730.1">
    <property type="nucleotide sequence ID" value="NZ_JALPRY010000003.1"/>
</dbReference>
<dbReference type="Gene3D" id="3.60.21.10">
    <property type="match status" value="1"/>
</dbReference>
<sequence length="246" mass="25745">MRIGVIADVHGNLLALQAVLARLEKAAPDLIVNLGDLVSGAFDPAGAADLQMRLGIPTISGNHERQLLEGAEGRSDAFARPLLSQAHLHWMANLPKTVTLADGDVFACHGSPAGGDLEYLMEDISTGRPVMDTAGNIAARLAGIGDSRVVLCGHTHVSRVAWIGGVLIVNPGSVGMPAYRGSFPVPHLVEAGAPHARYAVIEKTPAGWSAELHAVAYDFEAAARQAEQAGRDDVAHAMRTGRLPAP</sequence>
<evidence type="ECO:0000313" key="4">
    <source>
        <dbReference type="Proteomes" id="UP001202827"/>
    </source>
</evidence>
<evidence type="ECO:0000313" key="3">
    <source>
        <dbReference type="EMBL" id="MCK8778896.1"/>
    </source>
</evidence>
<dbReference type="PANTHER" id="PTHR42850:SF2">
    <property type="entry name" value="BLL5683 PROTEIN"/>
    <property type="match status" value="1"/>
</dbReference>
<feature type="domain" description="Calcineurin-like phosphoesterase" evidence="2">
    <location>
        <begin position="1"/>
        <end position="178"/>
    </location>
</feature>
<dbReference type="Pfam" id="PF12850">
    <property type="entry name" value="Metallophos_2"/>
    <property type="match status" value="1"/>
</dbReference>
<reference evidence="3 4" key="1">
    <citation type="submission" date="2022-04" db="EMBL/GenBank/DDBJ databases">
        <title>Rhizobium coralii sp. nov., isolated from coral Turbinaria peltata.</title>
        <authorList>
            <person name="Sun H."/>
        </authorList>
    </citation>
    <scope>NUCLEOTIDE SEQUENCE [LARGE SCALE GENOMIC DNA]</scope>
    <source>
        <strain evidence="3 4">NTR19</strain>
    </source>
</reference>
<organism evidence="3 4">
    <name type="scientific">Neorhizobium turbinariae</name>
    <dbReference type="NCBI Taxonomy" id="2937795"/>
    <lineage>
        <taxon>Bacteria</taxon>
        <taxon>Pseudomonadati</taxon>
        <taxon>Pseudomonadota</taxon>
        <taxon>Alphaproteobacteria</taxon>
        <taxon>Hyphomicrobiales</taxon>
        <taxon>Rhizobiaceae</taxon>
        <taxon>Rhizobium/Agrobacterium group</taxon>
        <taxon>Neorhizobium</taxon>
    </lineage>
</organism>
<dbReference type="PIRSF" id="PIRSF000883">
    <property type="entry name" value="Pesterase_MJ0912"/>
    <property type="match status" value="1"/>
</dbReference>
<accession>A0ABT0IM19</accession>
<dbReference type="Proteomes" id="UP001202827">
    <property type="component" value="Unassembled WGS sequence"/>
</dbReference>
<proteinExistence type="inferred from homology"/>
<protein>
    <submittedName>
        <fullName evidence="3">Metallophosphatase family protein</fullName>
    </submittedName>
</protein>
<comment type="caution">
    <text evidence="3">The sequence shown here is derived from an EMBL/GenBank/DDBJ whole genome shotgun (WGS) entry which is preliminary data.</text>
</comment>
<keyword evidence="4" id="KW-1185">Reference proteome</keyword>
<dbReference type="InterPro" id="IPR024654">
    <property type="entry name" value="Calcineurin-like_PHP_lpxH"/>
</dbReference>
<dbReference type="PANTHER" id="PTHR42850">
    <property type="entry name" value="METALLOPHOSPHOESTERASE"/>
    <property type="match status" value="1"/>
</dbReference>
<dbReference type="EMBL" id="JALPRY010000003">
    <property type="protein sequence ID" value="MCK8778896.1"/>
    <property type="molecule type" value="Genomic_DNA"/>
</dbReference>
<evidence type="ECO:0000259" key="2">
    <source>
        <dbReference type="Pfam" id="PF12850"/>
    </source>
</evidence>
<dbReference type="InterPro" id="IPR050126">
    <property type="entry name" value="Ap4A_hydrolase"/>
</dbReference>
<dbReference type="SUPFAM" id="SSF56300">
    <property type="entry name" value="Metallo-dependent phosphatases"/>
    <property type="match status" value="1"/>
</dbReference>
<gene>
    <name evidence="3" type="ORF">M0654_02760</name>
</gene>
<name>A0ABT0IM19_9HYPH</name>
<dbReference type="InterPro" id="IPR011152">
    <property type="entry name" value="Pesterase_MJ0912"/>
</dbReference>
<comment type="similarity">
    <text evidence="1">Belongs to the metallophosphoesterase superfamily. YfcE family.</text>
</comment>